<dbReference type="PANTHER" id="PTHR37079">
    <property type="entry name" value="SERINE/THREONINE-PROTEIN KINASE ATM"/>
    <property type="match status" value="1"/>
</dbReference>
<dbReference type="InterPro" id="IPR000403">
    <property type="entry name" value="PI3/4_kinase_cat_dom"/>
</dbReference>
<evidence type="ECO:0000313" key="14">
    <source>
        <dbReference type="EMBL" id="KAF0739521.1"/>
    </source>
</evidence>
<reference evidence="14 15" key="1">
    <citation type="submission" date="2019-07" db="EMBL/GenBank/DDBJ databases">
        <title>Genomics analysis of Aphanomyces spp. identifies a new class of oomycete effector associated with host adaptation.</title>
        <authorList>
            <person name="Gaulin E."/>
        </authorList>
    </citation>
    <scope>NUCLEOTIDE SEQUENCE [LARGE SCALE GENOMIC DNA]</scope>
    <source>
        <strain evidence="14 15">ATCC 201684</strain>
    </source>
</reference>
<keyword evidence="8" id="KW-0067">ATP-binding</keyword>
<dbReference type="SMART" id="SM01343">
    <property type="entry name" value="FATC"/>
    <property type="match status" value="1"/>
</dbReference>
<dbReference type="InterPro" id="IPR003151">
    <property type="entry name" value="PIK-rel_kinase_FAT"/>
</dbReference>
<dbReference type="Pfam" id="PF02260">
    <property type="entry name" value="FATC"/>
    <property type="match status" value="1"/>
</dbReference>
<dbReference type="InterPro" id="IPR003152">
    <property type="entry name" value="FATC_dom"/>
</dbReference>
<dbReference type="PROSITE" id="PS51190">
    <property type="entry name" value="FATC"/>
    <property type="match status" value="1"/>
</dbReference>
<evidence type="ECO:0000256" key="10">
    <source>
        <dbReference type="ARBA" id="ARBA00047899"/>
    </source>
</evidence>
<dbReference type="GO" id="GO:0004674">
    <property type="term" value="F:protein serine/threonine kinase activity"/>
    <property type="evidence" value="ECO:0007669"/>
    <property type="project" value="UniProtKB-KW"/>
</dbReference>
<dbReference type="EMBL" id="VJMJ01000063">
    <property type="protein sequence ID" value="KAF0739521.1"/>
    <property type="molecule type" value="Genomic_DNA"/>
</dbReference>
<feature type="domain" description="FATC" evidence="13">
    <location>
        <begin position="2768"/>
        <end position="2800"/>
    </location>
</feature>
<evidence type="ECO:0000259" key="12">
    <source>
        <dbReference type="PROSITE" id="PS51189"/>
    </source>
</evidence>
<evidence type="ECO:0000256" key="4">
    <source>
        <dbReference type="ARBA" id="ARBA00022679"/>
    </source>
</evidence>
<comment type="catalytic activity">
    <reaction evidence="10">
        <text>L-threonyl-[protein] + ATP = O-phospho-L-threonyl-[protein] + ADP + H(+)</text>
        <dbReference type="Rhea" id="RHEA:46608"/>
        <dbReference type="Rhea" id="RHEA-COMP:11060"/>
        <dbReference type="Rhea" id="RHEA-COMP:11605"/>
        <dbReference type="ChEBI" id="CHEBI:15378"/>
        <dbReference type="ChEBI" id="CHEBI:30013"/>
        <dbReference type="ChEBI" id="CHEBI:30616"/>
        <dbReference type="ChEBI" id="CHEBI:61977"/>
        <dbReference type="ChEBI" id="CHEBI:456216"/>
        <dbReference type="EC" id="2.7.11.1"/>
    </reaction>
</comment>
<comment type="caution">
    <text evidence="14">The sequence shown here is derived from an EMBL/GenBank/DDBJ whole genome shotgun (WGS) entry which is preliminary data.</text>
</comment>
<dbReference type="SMART" id="SM00146">
    <property type="entry name" value="PI3Kc"/>
    <property type="match status" value="1"/>
</dbReference>
<dbReference type="GO" id="GO:0006281">
    <property type="term" value="P:DNA repair"/>
    <property type="evidence" value="ECO:0007669"/>
    <property type="project" value="InterPro"/>
</dbReference>
<dbReference type="SUPFAM" id="SSF56112">
    <property type="entry name" value="Protein kinase-like (PK-like)"/>
    <property type="match status" value="1"/>
</dbReference>
<dbReference type="CDD" id="cd05171">
    <property type="entry name" value="PIKKc_ATM"/>
    <property type="match status" value="1"/>
</dbReference>
<feature type="domain" description="FAT" evidence="12">
    <location>
        <begin position="1739"/>
        <end position="2322"/>
    </location>
</feature>
<evidence type="ECO:0000313" key="15">
    <source>
        <dbReference type="Proteomes" id="UP000481153"/>
    </source>
</evidence>
<dbReference type="Pfam" id="PF00454">
    <property type="entry name" value="PI3_PI4_kinase"/>
    <property type="match status" value="1"/>
</dbReference>
<comment type="subcellular location">
    <subcellularLocation>
        <location evidence="1">Nucleus</location>
    </subcellularLocation>
</comment>
<dbReference type="InterPro" id="IPR036940">
    <property type="entry name" value="PI3/4_kinase_cat_sf"/>
</dbReference>
<dbReference type="VEuPathDB" id="FungiDB:AeMF1_018963"/>
<evidence type="ECO:0000256" key="1">
    <source>
        <dbReference type="ARBA" id="ARBA00004123"/>
    </source>
</evidence>
<dbReference type="Proteomes" id="UP000481153">
    <property type="component" value="Unassembled WGS sequence"/>
</dbReference>
<organism evidence="14 15">
    <name type="scientific">Aphanomyces euteiches</name>
    <dbReference type="NCBI Taxonomy" id="100861"/>
    <lineage>
        <taxon>Eukaryota</taxon>
        <taxon>Sar</taxon>
        <taxon>Stramenopiles</taxon>
        <taxon>Oomycota</taxon>
        <taxon>Saprolegniomycetes</taxon>
        <taxon>Saprolegniales</taxon>
        <taxon>Verrucalvaceae</taxon>
        <taxon>Aphanomyces</taxon>
    </lineage>
</organism>
<dbReference type="Gene3D" id="3.30.1010.10">
    <property type="entry name" value="Phosphatidylinositol 3-kinase Catalytic Subunit, Chain A, domain 4"/>
    <property type="match status" value="1"/>
</dbReference>
<gene>
    <name evidence="14" type="ORF">Ae201684_004703</name>
</gene>
<feature type="domain" description="PI3K/PI4K catalytic" evidence="11">
    <location>
        <begin position="2445"/>
        <end position="2753"/>
    </location>
</feature>
<dbReference type="InterPro" id="IPR044107">
    <property type="entry name" value="PIKKc_ATM"/>
</dbReference>
<dbReference type="InterPro" id="IPR011009">
    <property type="entry name" value="Kinase-like_dom_sf"/>
</dbReference>
<dbReference type="PROSITE" id="PS00916">
    <property type="entry name" value="PI3_4_KINASE_2"/>
    <property type="match status" value="1"/>
</dbReference>
<sequence length="2800" mass="317955">MDMSDDFDFGLSTASSSLRTDNDIWADVKRVCRELNMSKKTRKAAIVSFSEMIASSKHKRVIHESGTWGFVLNTLLEVIEEDYSLSLKKKKSSGKITHVLEYDTVLLNVLDYAHEDVSPSSNTAVLDRDSTGKGTLKQLVSFCERLISNPNLLNSPAESSCYRLLDKVLKFEAYCRITDENCLKKILECALSTLQARNSSCVLVASRISLSLLSNLKSDLHSRLPGLMEFFHDWFQDNRVDDEDQRKQKSFGKSTTLETSGSVARNLLNSMVVIMTKYAPSIAPLLHDRAQEAVLYVQRNLREDVVVLASEPVEFLIIYYRLVFHRECPPTSTQCRELKHLYTLCILDDKILAAIVRQSANMQLTNTRTIAALNEKACLWLSMIADVLFYHDQWSEGVGQQSMKRARQMTGFDTILSHLEMNTTTSAKSSVGSQAPSTQMSTELAIPLLRWLLLLQSLLARHGRWYAEEQSDRLESLRSVLISLLGDSSLDSECKQQTLQCLLILALRAQGLHSSGWQPLWQILLSDYSFRNMTKSESGDVVLQLFSTLIIRQYIVVDTLEKDFASILELPVFANHSVLSMLILYLIKSIVDFDVCNNWSHQEIATFYFTALRKVIYTESMGFAIPLMVSAISSLFSDGPSTLDCTPYLLPALWKGFATCDITDEIEAISIMKHDTKLFDVPKSSRLSRLVMHLRSAFDENNNCDETDRVSFPKYVNKYICLDPVAHFADRLVYIGWSVGSIPTAVKDQNVIYDEIQGVLSDMMDKADSSPSDQYLVHIEALLNIGVVLAAIYDKCSFDINVLMKNLLSTVCSRIHKWQNSPPAFLLLQKLFSLLQLLGRNSSSGPDGVVKYPASCRAILGFIAVKVHELVLSQGEIDRSHQKDDDDMDLDYTTSGKISRFSLKLWCLRIYQLLQNEAKRQVKNQGNDNQDISALIRQVVGQQYIPAIEAMKLVPSLCHPLTVESFSVIIYLLENTLTSYTFETCEQIRNLAYEIKRQNFDKPEILSDIGVIFDRLLEKKKPGFKLRGCILSAYEQLFLLDADRFSNFNDFMMKHLVDIDIRVQVVSLGTLQSPYMKYFEGTEDIYNDVSNFLKNHDCSLFVSILASYVSAASADVLLSRVLALYSTWHDAHPDLLRACVDGLCLKYGFSSSLKMLEDQLWTTICHYIDLTQQLSYTSDLLDFPVCLFDQTKSKLRETPLVISIVPLLMLLDQTNNHIKLTKGLNILDTAVWIPTINVTIEWASRKAISASITQDMASFALTCMLNLNCYGGEMFPLRWSTFSSIASHPIHIVDIVLTVHTWLLEHRLHSSVQGALLFLCDAMDFFITDGSSCDVLSQRMLLHVLLSHIHHPEVAATLKKTCDFWMSEPDIFGHNLNHLVGGFVNKYSTLPVKVQEVVEAIAQSMSRIQKLGKYLSALNPFPSHISPSLSQLQRSYNVDEPLLKSLALKISQPPLLTTSLSLDALETLNNVLVSNSDHEHIPTIMYGLLSNAYQRALQENISEEQVQIATCIGHMGAIYPSENLSHDVTRLQVLYLHLFSRPSLASLSQMKDPWTELIGKTLECLMALLFASEPPIVKTALSTLKHLLTLETVRLALNQTRTFPKGVKSFLLSMPSVSSCAPKSVEGLTSWHPNAYSSFEKWICSITCCLLQQSQDAVLNACSDICVLSSRVAIFILPLAIFSVLSTIPDYLSSFEQLLAHEVMLPQQHGQIIVHTINYVRHLQTIKFERASWSLPFLQVAKLALQCKMPYSTLQYVEWHLEQTCGSIQPPQTIDPIINEILLKAYKAINAFDAIDGVRQGDSLQDQLTVYTLEGKYTKCLPLYDVISRRRKNEVDTGLLKTLYTLGLMHLLEVYTSWNENTQVSKYQFKSAWNLNQWNLKLSATTTKYDGLLYGIMKSMVTDDEKQFLHLLQQAKRNILLNQNLSFTGLETTKATHKAMLHLETLAKLEEVWNIKMEQAQPSVLGSSIHDCDTQRNHLTEKWIKRHKAYEEDFETLRQMLNVEERCLKILDWTSCLPTWYLTLAKAARKAQRSAIAFTALENLNSIVLEKSDHVLYLMEKAKLYFSIGEPSRALLIAKESHKRLTDEGREGLELAKVSSTIGKWLAHMKAERSEIIQKNYLEVATRMFDNMNINSQFGNEAANAYRTLANYMFESYNQVKTRVESNEWKRGKRVAEAQEAELKLFEATAGSQKTHSRHGILRKQVEYDKRERNLVESSVERFLSSALKNYGLSLRHAPSVDMTPVFRILSLWFRHFQNTQVNMELDEIVKSVPSFKFIPLSYQIMSRLGTTSNTNLRELVRKMTIEHPHHTIVQLLALKNGSKRGTAQYRDNVGLQKSEEAINILKLVKKENQLLLELVENMEVLCDAYITLALFDTKEFERRGVKKIALSVVPVGRDKIPFDNCLRLRKFNQTIAARPAVLTYTIKPRSDCDYSNVPRVQSFDKDFTITDSGVHKPKIIYCYGSDGIRRKQLVKGNDDTRQDLVIEQAFDIINSFLAENPNTQRRHLQIKTYKVTPLDTVAGVLEWVDNTMPMGGYLNGKPFDAHMRYHPHEWKHSQCRSHLQRAVDKYRAYMEIQSNFSPVFHHFFLEKYPDPATWYSRREAYTRSVAVTSIVGHILGIGDRHSQNILIDEASGELVHIDFGVVFDQGMTLITPETVPFRLTRDIVDGMGVNGVDGVFTRCCEETLKVLRKRGNALATIVEVFIHDPLYNWTLSPGRALQVQQEKSEDMHALLSETEDENVADLAARVLLRVKQKLQGYEDPTGEAMSVEGQVKHLIQVARDPHNLCKIYPGWGPWL</sequence>
<proteinExistence type="predicted"/>
<dbReference type="InterPro" id="IPR014009">
    <property type="entry name" value="PIK_FAT"/>
</dbReference>
<keyword evidence="9" id="KW-0539">Nucleus</keyword>
<dbReference type="PROSITE" id="PS51189">
    <property type="entry name" value="FAT"/>
    <property type="match status" value="1"/>
</dbReference>
<keyword evidence="5" id="KW-0547">Nucleotide-binding</keyword>
<keyword evidence="3" id="KW-0723">Serine/threonine-protein kinase</keyword>
<dbReference type="PANTHER" id="PTHR37079:SF4">
    <property type="entry name" value="SERINE_THREONINE-PROTEIN KINASE ATM"/>
    <property type="match status" value="1"/>
</dbReference>
<evidence type="ECO:0000259" key="11">
    <source>
        <dbReference type="PROSITE" id="PS50290"/>
    </source>
</evidence>
<evidence type="ECO:0000256" key="2">
    <source>
        <dbReference type="ARBA" id="ARBA00012513"/>
    </source>
</evidence>
<keyword evidence="4" id="KW-0808">Transferase</keyword>
<accession>A0A6G0XHF6</accession>
<evidence type="ECO:0000256" key="5">
    <source>
        <dbReference type="ARBA" id="ARBA00022741"/>
    </source>
</evidence>
<dbReference type="GO" id="GO:0005634">
    <property type="term" value="C:nucleus"/>
    <property type="evidence" value="ECO:0007669"/>
    <property type="project" value="UniProtKB-SubCell"/>
</dbReference>
<dbReference type="InterPro" id="IPR038980">
    <property type="entry name" value="ATM_plant"/>
</dbReference>
<evidence type="ECO:0000256" key="3">
    <source>
        <dbReference type="ARBA" id="ARBA00022527"/>
    </source>
</evidence>
<evidence type="ECO:0000256" key="7">
    <source>
        <dbReference type="ARBA" id="ARBA00022777"/>
    </source>
</evidence>
<dbReference type="GO" id="GO:0005524">
    <property type="term" value="F:ATP binding"/>
    <property type="evidence" value="ECO:0007669"/>
    <property type="project" value="UniProtKB-KW"/>
</dbReference>
<evidence type="ECO:0000259" key="13">
    <source>
        <dbReference type="PROSITE" id="PS51190"/>
    </source>
</evidence>
<keyword evidence="7" id="KW-0418">Kinase</keyword>
<dbReference type="EC" id="2.7.11.1" evidence="2"/>
<keyword evidence="15" id="KW-1185">Reference proteome</keyword>
<keyword evidence="6" id="KW-0227">DNA damage</keyword>
<evidence type="ECO:0000256" key="9">
    <source>
        <dbReference type="ARBA" id="ARBA00023242"/>
    </source>
</evidence>
<dbReference type="Pfam" id="PF02259">
    <property type="entry name" value="FAT"/>
    <property type="match status" value="1"/>
</dbReference>
<name>A0A6G0XHF6_9STRA</name>
<protein>
    <recommendedName>
        <fullName evidence="2">non-specific serine/threonine protein kinase</fullName>
        <ecNumber evidence="2">2.7.11.1</ecNumber>
    </recommendedName>
</protein>
<evidence type="ECO:0000256" key="8">
    <source>
        <dbReference type="ARBA" id="ARBA00022840"/>
    </source>
</evidence>
<dbReference type="PROSITE" id="PS50290">
    <property type="entry name" value="PI3_4_KINASE_3"/>
    <property type="match status" value="1"/>
</dbReference>
<evidence type="ECO:0000256" key="6">
    <source>
        <dbReference type="ARBA" id="ARBA00022763"/>
    </source>
</evidence>
<dbReference type="Gene3D" id="1.10.1070.11">
    <property type="entry name" value="Phosphatidylinositol 3-/4-kinase, catalytic domain"/>
    <property type="match status" value="1"/>
</dbReference>
<dbReference type="InterPro" id="IPR018936">
    <property type="entry name" value="PI3/4_kinase_CS"/>
</dbReference>